<dbReference type="InterPro" id="IPR017853">
    <property type="entry name" value="GH"/>
</dbReference>
<protein>
    <submittedName>
        <fullName evidence="3">Beta-mannosidase</fullName>
    </submittedName>
</protein>
<dbReference type="GO" id="GO:0006516">
    <property type="term" value="P:glycoprotein catabolic process"/>
    <property type="evidence" value="ECO:0007669"/>
    <property type="project" value="TreeGrafter"/>
</dbReference>
<dbReference type="GO" id="GO:0004567">
    <property type="term" value="F:beta-mannosidase activity"/>
    <property type="evidence" value="ECO:0007669"/>
    <property type="project" value="TreeGrafter"/>
</dbReference>
<dbReference type="PANTHER" id="PTHR43730:SF1">
    <property type="entry name" value="BETA-MANNOSIDASE"/>
    <property type="match status" value="1"/>
</dbReference>
<evidence type="ECO:0000313" key="2">
    <source>
        <dbReference type="Proteomes" id="UP000887540"/>
    </source>
</evidence>
<proteinExistence type="predicted"/>
<dbReference type="Proteomes" id="UP000887540">
    <property type="component" value="Unplaced"/>
</dbReference>
<evidence type="ECO:0000313" key="3">
    <source>
        <dbReference type="WBParaSite" id="ACRNAN_scaffold3224.g28139.t1"/>
    </source>
</evidence>
<dbReference type="InterPro" id="IPR050887">
    <property type="entry name" value="Beta-mannosidase_GH2"/>
</dbReference>
<dbReference type="AlphaFoldDB" id="A0A914DQF4"/>
<dbReference type="Gene3D" id="3.20.20.80">
    <property type="entry name" value="Glycosidases"/>
    <property type="match status" value="1"/>
</dbReference>
<keyword evidence="1" id="KW-0326">Glycosidase</keyword>
<reference evidence="3" key="1">
    <citation type="submission" date="2022-11" db="UniProtKB">
        <authorList>
            <consortium name="WormBaseParasite"/>
        </authorList>
    </citation>
    <scope>IDENTIFICATION</scope>
</reference>
<organism evidence="2 3">
    <name type="scientific">Acrobeloides nanus</name>
    <dbReference type="NCBI Taxonomy" id="290746"/>
    <lineage>
        <taxon>Eukaryota</taxon>
        <taxon>Metazoa</taxon>
        <taxon>Ecdysozoa</taxon>
        <taxon>Nematoda</taxon>
        <taxon>Chromadorea</taxon>
        <taxon>Rhabditida</taxon>
        <taxon>Tylenchina</taxon>
        <taxon>Cephalobomorpha</taxon>
        <taxon>Cephaloboidea</taxon>
        <taxon>Cephalobidae</taxon>
        <taxon>Acrobeloides</taxon>
    </lineage>
</organism>
<dbReference type="WBParaSite" id="ACRNAN_scaffold3224.g28139.t1">
    <property type="protein sequence ID" value="ACRNAN_scaffold3224.g28139.t1"/>
    <property type="gene ID" value="ACRNAN_scaffold3224.g28139"/>
</dbReference>
<sequence length="227" mass="26132">MQEANMNALRIWGGGLFEMDEFYNFADQYGILLLHDQMFGCALYSADDDFIQLLLPEFTNQVIRLRHRPSILSWAGNNENEVAITTQWWNVSNYNMSMEIQDYVTLYAKNMQPLITSLDPSRPFVLSSPSNGKETEEEGASKIVPILWLDIKPEVKETYQLKYWFSDNAFTMTDPQVTVQLKIFSSIRPTVTLTTQDFIVSRMKMSSSQTTTPTPNPGIFMFSFKMP</sequence>
<name>A0A914DQF4_9BILA</name>
<dbReference type="SUPFAM" id="SSF51445">
    <property type="entry name" value="(Trans)glycosidases"/>
    <property type="match status" value="1"/>
</dbReference>
<dbReference type="PANTHER" id="PTHR43730">
    <property type="entry name" value="BETA-MANNOSIDASE"/>
    <property type="match status" value="1"/>
</dbReference>
<keyword evidence="1" id="KW-0378">Hydrolase</keyword>
<evidence type="ECO:0000256" key="1">
    <source>
        <dbReference type="ARBA" id="ARBA00023295"/>
    </source>
</evidence>
<keyword evidence="2" id="KW-1185">Reference proteome</keyword>
<accession>A0A914DQF4</accession>